<gene>
    <name evidence="3" type="ORF">ERX37_04905</name>
</gene>
<reference evidence="3 4" key="1">
    <citation type="submission" date="2019-01" db="EMBL/GenBank/DDBJ databases">
        <title>Draft genome sequences of the type strains of six Macrococcus species.</title>
        <authorList>
            <person name="Mazhar S."/>
            <person name="Altermann E."/>
            <person name="Hill C."/>
            <person name="Mcauliffe O."/>
        </authorList>
    </citation>
    <scope>NUCLEOTIDE SEQUENCE [LARGE SCALE GENOMIC DNA]</scope>
    <source>
        <strain evidence="3 4">CCM4809</strain>
    </source>
</reference>
<proteinExistence type="predicted"/>
<keyword evidence="2" id="KW-1133">Transmembrane helix</keyword>
<evidence type="ECO:0000256" key="2">
    <source>
        <dbReference type="SAM" id="Phobius"/>
    </source>
</evidence>
<feature type="transmembrane region" description="Helical" evidence="2">
    <location>
        <begin position="7"/>
        <end position="26"/>
    </location>
</feature>
<name>A0A4R6BNJ4_9STAP</name>
<feature type="transmembrane region" description="Helical" evidence="2">
    <location>
        <begin position="38"/>
        <end position="59"/>
    </location>
</feature>
<organism evidence="3 4">
    <name type="scientific">Macrococcus hajekii</name>
    <dbReference type="NCBI Taxonomy" id="198482"/>
    <lineage>
        <taxon>Bacteria</taxon>
        <taxon>Bacillati</taxon>
        <taxon>Bacillota</taxon>
        <taxon>Bacilli</taxon>
        <taxon>Bacillales</taxon>
        <taxon>Staphylococcaceae</taxon>
        <taxon>Macrococcus</taxon>
    </lineage>
</organism>
<dbReference type="Proteomes" id="UP000295328">
    <property type="component" value="Unassembled WGS sequence"/>
</dbReference>
<keyword evidence="2" id="KW-0812">Transmembrane</keyword>
<dbReference type="EMBL" id="SCWE01000001">
    <property type="protein sequence ID" value="TDM03426.1"/>
    <property type="molecule type" value="Genomic_DNA"/>
</dbReference>
<dbReference type="AlphaFoldDB" id="A0A4R6BNJ4"/>
<keyword evidence="4" id="KW-1185">Reference proteome</keyword>
<dbReference type="OrthoDB" id="2414685at2"/>
<dbReference type="RefSeq" id="WP_133429522.1">
    <property type="nucleotide sequence ID" value="NZ_BMCC01000001.1"/>
</dbReference>
<evidence type="ECO:0000313" key="3">
    <source>
        <dbReference type="EMBL" id="TDM03426.1"/>
    </source>
</evidence>
<accession>A0A4R6BNJ4</accession>
<keyword evidence="1" id="KW-0175">Coiled coil</keyword>
<protein>
    <submittedName>
        <fullName evidence="3">Uncharacterized protein</fullName>
    </submittedName>
</protein>
<evidence type="ECO:0000313" key="4">
    <source>
        <dbReference type="Proteomes" id="UP000295328"/>
    </source>
</evidence>
<comment type="caution">
    <text evidence="3">The sequence shown here is derived from an EMBL/GenBank/DDBJ whole genome shotgun (WGS) entry which is preliminary data.</text>
</comment>
<sequence length="222" mass="25544">MKDKFYKYLLVIIFIILFLLIVISYGSAMNLMYSAGDLGAYTLIISFLGLFATFGGSYIGAKISGEAAIEAVEKQINEQKNENIIKSKIRYLETLNKVTSDINKANVGGALAALTIFKWFDDNELIISSEEMNNFYNAKEKLEKFIDSEYYLYLTEIERSKIIYIFDLLDKTIETDSILQRIVPLGLTEKNKALNKHKENFEEYLKLLNNFSDEIMKIKENK</sequence>
<keyword evidence="2" id="KW-0472">Membrane</keyword>
<evidence type="ECO:0000256" key="1">
    <source>
        <dbReference type="SAM" id="Coils"/>
    </source>
</evidence>
<feature type="coiled-coil region" evidence="1">
    <location>
        <begin position="194"/>
        <end position="221"/>
    </location>
</feature>